<dbReference type="PANTHER" id="PTHR19848:SF8">
    <property type="entry name" value="F-BOX AND WD REPEAT DOMAIN CONTAINING 7"/>
    <property type="match status" value="1"/>
</dbReference>
<proteinExistence type="predicted"/>
<organism evidence="4 5">
    <name type="scientific">Clathrospora elynae</name>
    <dbReference type="NCBI Taxonomy" id="706981"/>
    <lineage>
        <taxon>Eukaryota</taxon>
        <taxon>Fungi</taxon>
        <taxon>Dikarya</taxon>
        <taxon>Ascomycota</taxon>
        <taxon>Pezizomycotina</taxon>
        <taxon>Dothideomycetes</taxon>
        <taxon>Pleosporomycetidae</taxon>
        <taxon>Pleosporales</taxon>
        <taxon>Diademaceae</taxon>
        <taxon>Clathrospora</taxon>
    </lineage>
</organism>
<dbReference type="Pfam" id="PF00400">
    <property type="entry name" value="WD40"/>
    <property type="match status" value="1"/>
</dbReference>
<dbReference type="PROSITE" id="PS50082">
    <property type="entry name" value="WD_REPEATS_2"/>
    <property type="match status" value="1"/>
</dbReference>
<feature type="non-terminal residue" evidence="4">
    <location>
        <position position="118"/>
    </location>
</feature>
<name>A0A6A5SH78_9PLEO</name>
<evidence type="ECO:0000256" key="1">
    <source>
        <dbReference type="ARBA" id="ARBA00022574"/>
    </source>
</evidence>
<dbReference type="Proteomes" id="UP000800038">
    <property type="component" value="Unassembled WGS sequence"/>
</dbReference>
<dbReference type="AlphaFoldDB" id="A0A6A5SH78"/>
<dbReference type="SUPFAM" id="SSF50978">
    <property type="entry name" value="WD40 repeat-like"/>
    <property type="match status" value="1"/>
</dbReference>
<evidence type="ECO:0000313" key="4">
    <source>
        <dbReference type="EMBL" id="KAF1936747.1"/>
    </source>
</evidence>
<dbReference type="PANTHER" id="PTHR19848">
    <property type="entry name" value="WD40 REPEAT PROTEIN"/>
    <property type="match status" value="1"/>
</dbReference>
<dbReference type="PROSITE" id="PS50294">
    <property type="entry name" value="WD_REPEATS_REGION"/>
    <property type="match status" value="1"/>
</dbReference>
<dbReference type="Gene3D" id="2.130.10.10">
    <property type="entry name" value="YVTN repeat-like/Quinoprotein amine dehydrogenase"/>
    <property type="match status" value="1"/>
</dbReference>
<keyword evidence="1 3" id="KW-0853">WD repeat</keyword>
<feature type="repeat" description="WD" evidence="3">
    <location>
        <begin position="69"/>
        <end position="110"/>
    </location>
</feature>
<keyword evidence="2" id="KW-0677">Repeat</keyword>
<dbReference type="InterPro" id="IPR036322">
    <property type="entry name" value="WD40_repeat_dom_sf"/>
</dbReference>
<dbReference type="InterPro" id="IPR001680">
    <property type="entry name" value="WD40_rpt"/>
</dbReference>
<dbReference type="InterPro" id="IPR015943">
    <property type="entry name" value="WD40/YVTN_repeat-like_dom_sf"/>
</dbReference>
<dbReference type="PROSITE" id="PS00678">
    <property type="entry name" value="WD_REPEATS_1"/>
    <property type="match status" value="1"/>
</dbReference>
<evidence type="ECO:0000313" key="5">
    <source>
        <dbReference type="Proteomes" id="UP000800038"/>
    </source>
</evidence>
<accession>A0A6A5SH78</accession>
<dbReference type="OrthoDB" id="538223at2759"/>
<gene>
    <name evidence="4" type="ORF">EJ02DRAFT_328355</name>
</gene>
<dbReference type="InterPro" id="IPR019775">
    <property type="entry name" value="WD40_repeat_CS"/>
</dbReference>
<dbReference type="EMBL" id="ML976172">
    <property type="protein sequence ID" value="KAF1936747.1"/>
    <property type="molecule type" value="Genomic_DNA"/>
</dbReference>
<protein>
    <submittedName>
        <fullName evidence="4">Uncharacterized protein</fullName>
    </submittedName>
</protein>
<sequence length="118" mass="13029">LAQLVQDARRFIMYHKGAIEGYPLQTYASALLFSPTGSLIRQLFQHEEPEAISIRPALSDRWSACLQTLEGHSHWVNSVAFSHDSTRLASASRDSTVKIWDASSGACLQTLEGHSDSV</sequence>
<keyword evidence="5" id="KW-1185">Reference proteome</keyword>
<evidence type="ECO:0000256" key="3">
    <source>
        <dbReference type="PROSITE-ProRule" id="PRU00221"/>
    </source>
</evidence>
<feature type="non-terminal residue" evidence="4">
    <location>
        <position position="1"/>
    </location>
</feature>
<evidence type="ECO:0000256" key="2">
    <source>
        <dbReference type="ARBA" id="ARBA00022737"/>
    </source>
</evidence>
<dbReference type="SMART" id="SM00320">
    <property type="entry name" value="WD40"/>
    <property type="match status" value="1"/>
</dbReference>
<reference evidence="4" key="1">
    <citation type="journal article" date="2020" name="Stud. Mycol.">
        <title>101 Dothideomycetes genomes: a test case for predicting lifestyles and emergence of pathogens.</title>
        <authorList>
            <person name="Haridas S."/>
            <person name="Albert R."/>
            <person name="Binder M."/>
            <person name="Bloem J."/>
            <person name="Labutti K."/>
            <person name="Salamov A."/>
            <person name="Andreopoulos B."/>
            <person name="Baker S."/>
            <person name="Barry K."/>
            <person name="Bills G."/>
            <person name="Bluhm B."/>
            <person name="Cannon C."/>
            <person name="Castanera R."/>
            <person name="Culley D."/>
            <person name="Daum C."/>
            <person name="Ezra D."/>
            <person name="Gonzalez J."/>
            <person name="Henrissat B."/>
            <person name="Kuo A."/>
            <person name="Liang C."/>
            <person name="Lipzen A."/>
            <person name="Lutzoni F."/>
            <person name="Magnuson J."/>
            <person name="Mondo S."/>
            <person name="Nolan M."/>
            <person name="Ohm R."/>
            <person name="Pangilinan J."/>
            <person name="Park H.-J."/>
            <person name="Ramirez L."/>
            <person name="Alfaro M."/>
            <person name="Sun H."/>
            <person name="Tritt A."/>
            <person name="Yoshinaga Y."/>
            <person name="Zwiers L.-H."/>
            <person name="Turgeon B."/>
            <person name="Goodwin S."/>
            <person name="Spatafora J."/>
            <person name="Crous P."/>
            <person name="Grigoriev I."/>
        </authorList>
    </citation>
    <scope>NUCLEOTIDE SEQUENCE</scope>
    <source>
        <strain evidence="4">CBS 161.51</strain>
    </source>
</reference>